<dbReference type="InterPro" id="IPR011701">
    <property type="entry name" value="MFS"/>
</dbReference>
<feature type="transmembrane region" description="Helical" evidence="4">
    <location>
        <begin position="20"/>
        <end position="36"/>
    </location>
</feature>
<dbReference type="CDD" id="cd17324">
    <property type="entry name" value="MFS_NepI_like"/>
    <property type="match status" value="1"/>
</dbReference>
<feature type="domain" description="Major facilitator superfamily (MFS) profile" evidence="5">
    <location>
        <begin position="19"/>
        <end position="395"/>
    </location>
</feature>
<accession>A0AA49GIF2</accession>
<evidence type="ECO:0000256" key="1">
    <source>
        <dbReference type="ARBA" id="ARBA00022692"/>
    </source>
</evidence>
<evidence type="ECO:0000313" key="6">
    <source>
        <dbReference type="EMBL" id="WKN34528.1"/>
    </source>
</evidence>
<gene>
    <name evidence="6" type="ORF">K4G66_19320</name>
</gene>
<feature type="transmembrane region" description="Helical" evidence="4">
    <location>
        <begin position="109"/>
        <end position="130"/>
    </location>
</feature>
<proteinExistence type="predicted"/>
<dbReference type="AlphaFoldDB" id="A0AA49GIF2"/>
<keyword evidence="2 4" id="KW-1133">Transmembrane helix</keyword>
<dbReference type="InterPro" id="IPR036259">
    <property type="entry name" value="MFS_trans_sf"/>
</dbReference>
<feature type="transmembrane region" description="Helical" evidence="4">
    <location>
        <begin position="223"/>
        <end position="243"/>
    </location>
</feature>
<evidence type="ECO:0000259" key="5">
    <source>
        <dbReference type="PROSITE" id="PS50850"/>
    </source>
</evidence>
<dbReference type="PROSITE" id="PS50850">
    <property type="entry name" value="MFS"/>
    <property type="match status" value="1"/>
</dbReference>
<keyword evidence="1 4" id="KW-0812">Transmembrane</keyword>
<evidence type="ECO:0000256" key="3">
    <source>
        <dbReference type="ARBA" id="ARBA00023136"/>
    </source>
</evidence>
<reference evidence="6" key="2">
    <citation type="journal article" date="2024" name="Antonie Van Leeuwenhoek">
        <title>Roseihalotalea indica gen. nov., sp. nov., a halophilic Bacteroidetes from mesopelagic Southwest Indian Ocean with higher carbohydrate metabolic potential.</title>
        <authorList>
            <person name="Chen B."/>
            <person name="Zhang M."/>
            <person name="Lin D."/>
            <person name="Ye J."/>
            <person name="Tang K."/>
        </authorList>
    </citation>
    <scope>NUCLEOTIDE SEQUENCE</scope>
    <source>
        <strain evidence="6">TK19036</strain>
    </source>
</reference>
<feature type="transmembrane region" description="Helical" evidence="4">
    <location>
        <begin position="172"/>
        <end position="188"/>
    </location>
</feature>
<dbReference type="PANTHER" id="PTHR42910">
    <property type="entry name" value="TRANSPORTER SCO4007-RELATED"/>
    <property type="match status" value="1"/>
</dbReference>
<dbReference type="InterPro" id="IPR020846">
    <property type="entry name" value="MFS_dom"/>
</dbReference>
<protein>
    <submittedName>
        <fullName evidence="6">MFS transporter</fullName>
    </submittedName>
</protein>
<dbReference type="EMBL" id="CP120682">
    <property type="protein sequence ID" value="WKN34528.1"/>
    <property type="molecule type" value="Genomic_DNA"/>
</dbReference>
<dbReference type="GO" id="GO:0022857">
    <property type="term" value="F:transmembrane transporter activity"/>
    <property type="evidence" value="ECO:0007669"/>
    <property type="project" value="InterPro"/>
</dbReference>
<keyword evidence="3 4" id="KW-0472">Membrane</keyword>
<sequence length="397" mass="42685">MRETTIQHSHAPPKLSNPVLYLMSISAGLVVANLYYNQPLLHQIATTLGVTDAAVSNVALSTQLGYAMGLLFIIPLGDKVSNHRILQVDFLLMIIALLVAAWSGSLGVLIASSFFIGFTSAIPQLFVPMAAQLSDDRGRGRAVGIVMSGLLIGILSSRIISGVVGEYFGWRTMYYAASGVMGVLFILLKTKLPQLTPQYEGSYGSLMRSLWFYFRTEPALRLAALRGGLGFAGLSAFWTTLVFLMEDSFGYGSDVAGAFGIFGVAGAVAATVVGKMNDKVSKHKIIGWSVMIMIVSWGIFVFSANSLLGLIVGIVLVDLGFQALHVTNQNIIFSKNAEARNRVNTVYMVGFFIGGALGTTSGAMAWQHFGWAGVSWLGLVLTTALLAWHLLARRTTI</sequence>
<feature type="transmembrane region" description="Helical" evidence="4">
    <location>
        <begin position="285"/>
        <end position="302"/>
    </location>
</feature>
<evidence type="ECO:0000256" key="4">
    <source>
        <dbReference type="SAM" id="Phobius"/>
    </source>
</evidence>
<feature type="transmembrane region" description="Helical" evidence="4">
    <location>
        <begin position="142"/>
        <end position="160"/>
    </location>
</feature>
<name>A0AA49GIF2_9BACT</name>
<feature type="transmembrane region" description="Helical" evidence="4">
    <location>
        <begin position="308"/>
        <end position="326"/>
    </location>
</feature>
<reference evidence="6" key="1">
    <citation type="journal article" date="2023" name="Comput. Struct. Biotechnol. J.">
        <title>Discovery of a novel marine Bacteroidetes with a rich repertoire of carbohydrate-active enzymes.</title>
        <authorList>
            <person name="Chen B."/>
            <person name="Liu G."/>
            <person name="Chen Q."/>
            <person name="Wang H."/>
            <person name="Liu L."/>
            <person name="Tang K."/>
        </authorList>
    </citation>
    <scope>NUCLEOTIDE SEQUENCE</scope>
    <source>
        <strain evidence="6">TK19036</strain>
    </source>
</reference>
<feature type="transmembrane region" description="Helical" evidence="4">
    <location>
        <begin position="255"/>
        <end position="273"/>
    </location>
</feature>
<evidence type="ECO:0000256" key="2">
    <source>
        <dbReference type="ARBA" id="ARBA00022989"/>
    </source>
</evidence>
<feature type="transmembrane region" description="Helical" evidence="4">
    <location>
        <begin position="346"/>
        <end position="366"/>
    </location>
</feature>
<feature type="transmembrane region" description="Helical" evidence="4">
    <location>
        <begin position="372"/>
        <end position="391"/>
    </location>
</feature>
<organism evidence="6">
    <name type="scientific">Roseihalotalea indica</name>
    <dbReference type="NCBI Taxonomy" id="2867963"/>
    <lineage>
        <taxon>Bacteria</taxon>
        <taxon>Pseudomonadati</taxon>
        <taxon>Bacteroidota</taxon>
        <taxon>Cytophagia</taxon>
        <taxon>Cytophagales</taxon>
        <taxon>Catalimonadaceae</taxon>
        <taxon>Roseihalotalea</taxon>
    </lineage>
</organism>
<dbReference type="SUPFAM" id="SSF103473">
    <property type="entry name" value="MFS general substrate transporter"/>
    <property type="match status" value="1"/>
</dbReference>
<feature type="transmembrane region" description="Helical" evidence="4">
    <location>
        <begin position="56"/>
        <end position="74"/>
    </location>
</feature>
<dbReference type="Gene3D" id="1.20.1250.20">
    <property type="entry name" value="MFS general substrate transporter like domains"/>
    <property type="match status" value="1"/>
</dbReference>
<dbReference type="Pfam" id="PF07690">
    <property type="entry name" value="MFS_1"/>
    <property type="match status" value="1"/>
</dbReference>
<dbReference type="PANTHER" id="PTHR42910:SF1">
    <property type="entry name" value="MAJOR FACILITATOR SUPERFAMILY (MFS) PROFILE DOMAIN-CONTAINING PROTEIN"/>
    <property type="match status" value="1"/>
</dbReference>